<comment type="function">
    <text evidence="3">Required for rescue of stalled ribosomes mediated by trans-translation. Binds to transfer-messenger RNA (tmRNA), required for stable association of tmRNA with ribosomes. tmRNA and SmpB together mimic tRNA shape, replacing the anticodon stem-loop with SmpB. tmRNA is encoded by the ssrA gene; the 2 termini fold to resemble tRNA(Ala) and it encodes a 'tag peptide', a short internal open reading frame. During trans-translation Ala-aminoacylated tmRNA acts like a tRNA, entering the A-site of stalled ribosomes, displacing the stalled mRNA. The ribosome then switches to translate the ORF on the tmRNA; the nascent peptide is terminated with the 'tag peptide' encoded by the tmRNA and targeted for degradation. The ribosome is freed to recommence translation, which seems to be the essential function of trans-translation.</text>
</comment>
<dbReference type="PANTHER" id="PTHR30308:SF2">
    <property type="entry name" value="SSRA-BINDING PROTEIN"/>
    <property type="match status" value="1"/>
</dbReference>
<keyword evidence="2 3" id="KW-0694">RNA-binding</keyword>
<comment type="similarity">
    <text evidence="3">Belongs to the SmpB family.</text>
</comment>
<evidence type="ECO:0000256" key="3">
    <source>
        <dbReference type="HAMAP-Rule" id="MF_00023"/>
    </source>
</evidence>
<evidence type="ECO:0000313" key="5">
    <source>
        <dbReference type="EMBL" id="PIQ69169.1"/>
    </source>
</evidence>
<sequence>MLIENKKAHFNYEFLEKLEVGIELFGFEVKSLRSKLGSLEGGHVVIRGMEAFLINTYIPAFQPKNAPQGFDERRPRKLLLTKKELQELVKIEAKKGLTIVPISVYNKGRKIKVSIAIARGKKKFDKRETLKKRDADRDIQREMKER</sequence>
<dbReference type="GO" id="GO:0070930">
    <property type="term" value="P:trans-translation-dependent protein tagging"/>
    <property type="evidence" value="ECO:0007669"/>
    <property type="project" value="TreeGrafter"/>
</dbReference>
<dbReference type="InterPro" id="IPR023620">
    <property type="entry name" value="SmpB"/>
</dbReference>
<comment type="caution">
    <text evidence="5">The sequence shown here is derived from an EMBL/GenBank/DDBJ whole genome shotgun (WGS) entry which is preliminary data.</text>
</comment>
<accession>A0A2H0KD52</accession>
<keyword evidence="1 3" id="KW-0963">Cytoplasm</keyword>
<dbReference type="GO" id="GO:0005829">
    <property type="term" value="C:cytosol"/>
    <property type="evidence" value="ECO:0007669"/>
    <property type="project" value="TreeGrafter"/>
</dbReference>
<organism evidence="5 6">
    <name type="scientific">Candidatus Taylorbacteria bacterium CG11_big_fil_rev_8_21_14_0_20_46_11</name>
    <dbReference type="NCBI Taxonomy" id="1975025"/>
    <lineage>
        <taxon>Bacteria</taxon>
        <taxon>Candidatus Tayloriibacteriota</taxon>
    </lineage>
</organism>
<dbReference type="HAMAP" id="MF_00023">
    <property type="entry name" value="SmpB"/>
    <property type="match status" value="1"/>
</dbReference>
<dbReference type="SUPFAM" id="SSF74982">
    <property type="entry name" value="Small protein B (SmpB)"/>
    <property type="match status" value="1"/>
</dbReference>
<dbReference type="AlphaFoldDB" id="A0A2H0KD52"/>
<gene>
    <name evidence="3" type="primary">smpB</name>
    <name evidence="5" type="ORF">COV91_00120</name>
</gene>
<name>A0A2H0KD52_9BACT</name>
<proteinExistence type="inferred from homology"/>
<comment type="subcellular location">
    <subcellularLocation>
        <location evidence="3">Cytoplasm</location>
    </subcellularLocation>
    <text evidence="3">The tmRNA-SmpB complex associates with stalled 70S ribosomes.</text>
</comment>
<dbReference type="InterPro" id="IPR000037">
    <property type="entry name" value="SsrA-bd_prot"/>
</dbReference>
<feature type="compositionally biased region" description="Basic and acidic residues" evidence="4">
    <location>
        <begin position="125"/>
        <end position="146"/>
    </location>
</feature>
<dbReference type="CDD" id="cd09294">
    <property type="entry name" value="SmpB"/>
    <property type="match status" value="1"/>
</dbReference>
<feature type="region of interest" description="Disordered" evidence="4">
    <location>
        <begin position="121"/>
        <end position="146"/>
    </location>
</feature>
<protein>
    <recommendedName>
        <fullName evidence="3">SsrA-binding protein</fullName>
    </recommendedName>
    <alternativeName>
        <fullName evidence="3">Small protein B</fullName>
    </alternativeName>
</protein>
<reference evidence="5 6" key="1">
    <citation type="submission" date="2017-09" db="EMBL/GenBank/DDBJ databases">
        <title>Depth-based differentiation of microbial function through sediment-hosted aquifers and enrichment of novel symbionts in the deep terrestrial subsurface.</title>
        <authorList>
            <person name="Probst A.J."/>
            <person name="Ladd B."/>
            <person name="Jarett J.K."/>
            <person name="Geller-Mcgrath D.E."/>
            <person name="Sieber C.M."/>
            <person name="Emerson J.B."/>
            <person name="Anantharaman K."/>
            <person name="Thomas B.C."/>
            <person name="Malmstrom R."/>
            <person name="Stieglmeier M."/>
            <person name="Klingl A."/>
            <person name="Woyke T."/>
            <person name="Ryan C.M."/>
            <person name="Banfield J.F."/>
        </authorList>
    </citation>
    <scope>NUCLEOTIDE SEQUENCE [LARGE SCALE GENOMIC DNA]</scope>
    <source>
        <strain evidence="5">CG11_big_fil_rev_8_21_14_0_20_46_11</strain>
    </source>
</reference>
<dbReference type="Proteomes" id="UP000229342">
    <property type="component" value="Unassembled WGS sequence"/>
</dbReference>
<dbReference type="GO" id="GO:0003723">
    <property type="term" value="F:RNA binding"/>
    <property type="evidence" value="ECO:0007669"/>
    <property type="project" value="UniProtKB-UniRule"/>
</dbReference>
<dbReference type="EMBL" id="PCVG01000005">
    <property type="protein sequence ID" value="PIQ69169.1"/>
    <property type="molecule type" value="Genomic_DNA"/>
</dbReference>
<evidence type="ECO:0000313" key="6">
    <source>
        <dbReference type="Proteomes" id="UP000229342"/>
    </source>
</evidence>
<evidence type="ECO:0000256" key="4">
    <source>
        <dbReference type="SAM" id="MobiDB-lite"/>
    </source>
</evidence>
<dbReference type="PANTHER" id="PTHR30308">
    <property type="entry name" value="TMRNA-BINDING COMPONENT OF TRANS-TRANSLATION TAGGING COMPLEX"/>
    <property type="match status" value="1"/>
</dbReference>
<dbReference type="GO" id="GO:0070929">
    <property type="term" value="P:trans-translation"/>
    <property type="evidence" value="ECO:0007669"/>
    <property type="project" value="UniProtKB-UniRule"/>
</dbReference>
<dbReference type="NCBIfam" id="NF003843">
    <property type="entry name" value="PRK05422.1"/>
    <property type="match status" value="1"/>
</dbReference>
<dbReference type="Gene3D" id="2.40.280.10">
    <property type="match status" value="1"/>
</dbReference>
<dbReference type="NCBIfam" id="TIGR00086">
    <property type="entry name" value="smpB"/>
    <property type="match status" value="1"/>
</dbReference>
<evidence type="ECO:0000256" key="1">
    <source>
        <dbReference type="ARBA" id="ARBA00022490"/>
    </source>
</evidence>
<evidence type="ECO:0000256" key="2">
    <source>
        <dbReference type="ARBA" id="ARBA00022884"/>
    </source>
</evidence>
<dbReference type="Pfam" id="PF01668">
    <property type="entry name" value="SmpB"/>
    <property type="match status" value="1"/>
</dbReference>